<protein>
    <submittedName>
        <fullName evidence="1">Uncharacterized protein</fullName>
    </submittedName>
</protein>
<evidence type="ECO:0000313" key="1">
    <source>
        <dbReference type="EMBL" id="MCE5166064.1"/>
    </source>
</evidence>
<accession>A0ABS8Y481</accession>
<name>A0ABS8Y481_DATST</name>
<dbReference type="Proteomes" id="UP000823775">
    <property type="component" value="Unassembled WGS sequence"/>
</dbReference>
<gene>
    <name evidence="1" type="ORF">HAX54_014400</name>
</gene>
<dbReference type="EMBL" id="JACEIK010018958">
    <property type="protein sequence ID" value="MCE5166064.1"/>
    <property type="molecule type" value="Genomic_DNA"/>
</dbReference>
<sequence length="106" mass="12431">MNSYWQVSANYYVPTNIFVPRGPTWSDNIEDPYLRDFDVAARHWRSIFVDDEYNQQPTCEFIDDVYVKNRSGFIDHHQGQANNHCVSRNIGDPRNLDHNYSAFIGS</sequence>
<reference evidence="1 2" key="1">
    <citation type="journal article" date="2021" name="BMC Genomics">
        <title>Datura genome reveals duplications of psychoactive alkaloid biosynthetic genes and high mutation rate following tissue culture.</title>
        <authorList>
            <person name="Rajewski A."/>
            <person name="Carter-House D."/>
            <person name="Stajich J."/>
            <person name="Litt A."/>
        </authorList>
    </citation>
    <scope>NUCLEOTIDE SEQUENCE [LARGE SCALE GENOMIC DNA]</scope>
    <source>
        <strain evidence="1">AR-01</strain>
    </source>
</reference>
<evidence type="ECO:0000313" key="2">
    <source>
        <dbReference type="Proteomes" id="UP000823775"/>
    </source>
</evidence>
<keyword evidence="2" id="KW-1185">Reference proteome</keyword>
<comment type="caution">
    <text evidence="1">The sequence shown here is derived from an EMBL/GenBank/DDBJ whole genome shotgun (WGS) entry which is preliminary data.</text>
</comment>
<proteinExistence type="predicted"/>
<organism evidence="1 2">
    <name type="scientific">Datura stramonium</name>
    <name type="common">Jimsonweed</name>
    <name type="synonym">Common thornapple</name>
    <dbReference type="NCBI Taxonomy" id="4076"/>
    <lineage>
        <taxon>Eukaryota</taxon>
        <taxon>Viridiplantae</taxon>
        <taxon>Streptophyta</taxon>
        <taxon>Embryophyta</taxon>
        <taxon>Tracheophyta</taxon>
        <taxon>Spermatophyta</taxon>
        <taxon>Magnoliopsida</taxon>
        <taxon>eudicotyledons</taxon>
        <taxon>Gunneridae</taxon>
        <taxon>Pentapetalae</taxon>
        <taxon>asterids</taxon>
        <taxon>lamiids</taxon>
        <taxon>Solanales</taxon>
        <taxon>Solanaceae</taxon>
        <taxon>Solanoideae</taxon>
        <taxon>Datureae</taxon>
        <taxon>Datura</taxon>
    </lineage>
</organism>